<feature type="signal peptide" evidence="1">
    <location>
        <begin position="1"/>
        <end position="16"/>
    </location>
</feature>
<evidence type="ECO:0000256" key="1">
    <source>
        <dbReference type="SAM" id="SignalP"/>
    </source>
</evidence>
<reference evidence="2 4" key="1">
    <citation type="submission" date="2015-02" db="EMBL/GenBank/DDBJ databases">
        <authorList>
            <person name="Chooi Y.-H."/>
        </authorList>
    </citation>
    <scope>NUCLEOTIDE SEQUENCE [LARGE SCALE GENOMIC DNA]</scope>
    <source>
        <strain evidence="2">E3</strain>
    </source>
</reference>
<keyword evidence="1" id="KW-0732">Signal</keyword>
<evidence type="ECO:0000313" key="5">
    <source>
        <dbReference type="Proteomes" id="UP000290189"/>
    </source>
</evidence>
<sequence>MSRALIAAAALGAGSALVWQRARLVACSEAPEPVPDTVSKEYIDSLDLDWDGKSIEELAADEKCPPCFRSELLGPCGSTFAPAYKCFRLCEIEKKDIDVCRPLMKAYADCMNAHPERYNALFDDDEDAVRVEDAPHEPRIGIKEATVSPYSK</sequence>
<evidence type="ECO:0000313" key="4">
    <source>
        <dbReference type="Proteomes" id="UP000039324"/>
    </source>
</evidence>
<dbReference type="Gene3D" id="1.10.287.2900">
    <property type="match status" value="1"/>
</dbReference>
<keyword evidence="4" id="KW-1185">Reference proteome</keyword>
<dbReference type="Proteomes" id="UP000290189">
    <property type="component" value="Unassembled WGS sequence"/>
</dbReference>
<dbReference type="EMBL" id="CDSF01000090">
    <property type="protein sequence ID" value="CEO99417.1"/>
    <property type="molecule type" value="Genomic_DNA"/>
</dbReference>
<feature type="chain" id="PRO_5035990766" description="GCK domain-containing protein" evidence="1">
    <location>
        <begin position="17"/>
        <end position="152"/>
    </location>
</feature>
<dbReference type="AlphaFoldDB" id="A0A0G4IVZ7"/>
<reference evidence="3 5" key="2">
    <citation type="submission" date="2018-03" db="EMBL/GenBank/DDBJ databases">
        <authorList>
            <person name="Fogelqvist J."/>
        </authorList>
    </citation>
    <scope>NUCLEOTIDE SEQUENCE [LARGE SCALE GENOMIC DNA]</scope>
</reference>
<dbReference type="PROSITE" id="PS51808">
    <property type="entry name" value="CHCH"/>
    <property type="match status" value="1"/>
</dbReference>
<protein>
    <recommendedName>
        <fullName evidence="6">GCK domain-containing protein</fullName>
    </recommendedName>
</protein>
<proteinExistence type="predicted"/>
<accession>A0A0G4IVZ7</accession>
<name>A0A0G4IVZ7_PLABS</name>
<evidence type="ECO:0008006" key="6">
    <source>
        <dbReference type="Google" id="ProtNLM"/>
    </source>
</evidence>
<gene>
    <name evidence="2" type="ORF">PBRA_001323</name>
    <name evidence="3" type="ORF">PLBR_LOCUS4637</name>
</gene>
<dbReference type="EMBL" id="OVEO01000007">
    <property type="protein sequence ID" value="SPQ97422.1"/>
    <property type="molecule type" value="Genomic_DNA"/>
</dbReference>
<evidence type="ECO:0000313" key="3">
    <source>
        <dbReference type="EMBL" id="SPQ97422.1"/>
    </source>
</evidence>
<keyword evidence="3" id="KW-0496">Mitochondrion</keyword>
<evidence type="ECO:0000313" key="2">
    <source>
        <dbReference type="EMBL" id="CEO99417.1"/>
    </source>
</evidence>
<geneLocation type="mitochondrion" evidence="3"/>
<dbReference type="Proteomes" id="UP000039324">
    <property type="component" value="Unassembled WGS sequence"/>
</dbReference>
<organism evidence="2 4">
    <name type="scientific">Plasmodiophora brassicae</name>
    <name type="common">Clubroot disease agent</name>
    <dbReference type="NCBI Taxonomy" id="37360"/>
    <lineage>
        <taxon>Eukaryota</taxon>
        <taxon>Sar</taxon>
        <taxon>Rhizaria</taxon>
        <taxon>Endomyxa</taxon>
        <taxon>Phytomyxea</taxon>
        <taxon>Plasmodiophorida</taxon>
        <taxon>Plasmodiophoridae</taxon>
        <taxon>Plasmodiophora</taxon>
    </lineage>
</organism>